<feature type="transmembrane region" description="Helical" evidence="1">
    <location>
        <begin position="40"/>
        <end position="60"/>
    </location>
</feature>
<dbReference type="NCBIfam" id="NF041681">
    <property type="entry name" value="HGxxPAAW"/>
    <property type="match status" value="1"/>
</dbReference>
<feature type="transmembrane region" description="Helical" evidence="1">
    <location>
        <begin position="12"/>
        <end position="33"/>
    </location>
</feature>
<protein>
    <submittedName>
        <fullName evidence="2">Uncharacterized protein</fullName>
    </submittedName>
</protein>
<dbReference type="EMBL" id="FNVO01000027">
    <property type="protein sequence ID" value="SEG90677.1"/>
    <property type="molecule type" value="Genomic_DNA"/>
</dbReference>
<dbReference type="Proteomes" id="UP000236723">
    <property type="component" value="Unassembled WGS sequence"/>
</dbReference>
<name>A0A1H6DZA8_9ACTN</name>
<keyword evidence="1" id="KW-0472">Membrane</keyword>
<proteinExistence type="predicted"/>
<accession>A0A1H6DZA8</accession>
<evidence type="ECO:0000313" key="2">
    <source>
        <dbReference type="EMBL" id="SEG90677.1"/>
    </source>
</evidence>
<keyword evidence="3" id="KW-1185">Reference proteome</keyword>
<evidence type="ECO:0000256" key="1">
    <source>
        <dbReference type="SAM" id="Phobius"/>
    </source>
</evidence>
<sequence length="82" mass="8308">MSGSGSHGGRPSSWLVFTISMTGFIVGGVALCIGPNWMMFWAGVVIVAVSGVLGLAVGIMSDVVLDKPRVARDALADPSSGS</sequence>
<keyword evidence="1" id="KW-0812">Transmembrane</keyword>
<reference evidence="3" key="1">
    <citation type="submission" date="2016-10" db="EMBL/GenBank/DDBJ databases">
        <authorList>
            <person name="Varghese N."/>
            <person name="Submissions S."/>
        </authorList>
    </citation>
    <scope>NUCLEOTIDE SEQUENCE [LARGE SCALE GENOMIC DNA]</scope>
    <source>
        <strain evidence="3">DSM 43163</strain>
    </source>
</reference>
<gene>
    <name evidence="2" type="ORF">SAMN04489712_1276</name>
</gene>
<dbReference type="RefSeq" id="WP_103944066.1">
    <property type="nucleotide sequence ID" value="NZ_FNVO01000027.1"/>
</dbReference>
<keyword evidence="1" id="KW-1133">Transmembrane helix</keyword>
<evidence type="ECO:0000313" key="3">
    <source>
        <dbReference type="Proteomes" id="UP000236723"/>
    </source>
</evidence>
<dbReference type="AlphaFoldDB" id="A0A1H6DZA8"/>
<organism evidence="2 3">
    <name type="scientific">Thermomonospora echinospora</name>
    <dbReference type="NCBI Taxonomy" id="1992"/>
    <lineage>
        <taxon>Bacteria</taxon>
        <taxon>Bacillati</taxon>
        <taxon>Actinomycetota</taxon>
        <taxon>Actinomycetes</taxon>
        <taxon>Streptosporangiales</taxon>
        <taxon>Thermomonosporaceae</taxon>
        <taxon>Thermomonospora</taxon>
    </lineage>
</organism>